<sequence length="216" mass="22226">MGRGNPSSVGYARGTMVSTQQNAREYFGGNSKAGIPSRVGLNQWTHGAIVNGTSGHGAAPFAGNSFIAAWKAGLMPSPIYPINMANQLGGIGHGTTSGMTHTPADGVNALERSKMQLSVNAWNQVWPAMPIRGTPNASRSIPFSYYNPGEKFTPIKNRTLVNAVNQKAQINVSGPVTVAIPDGGGTGIANVVGNGPGRPGTISVGNAITQSFANAP</sequence>
<keyword evidence="2" id="KW-1185">Reference proteome</keyword>
<protein>
    <submittedName>
        <fullName evidence="1">Uncharacterized protein</fullName>
    </submittedName>
</protein>
<accession>A0A0N9R464</accession>
<name>A0A0N9R464_9VIRU</name>
<organism evidence="1 2">
    <name type="scientific">Chrysochromulina ericina virus CeV-01B</name>
    <dbReference type="NCBI Taxonomy" id="3070830"/>
    <lineage>
        <taxon>Viruses</taxon>
        <taxon>Varidnaviria</taxon>
        <taxon>Bamfordvirae</taxon>
        <taxon>Nucleocytoviricota</taxon>
        <taxon>Megaviricetes</taxon>
        <taxon>Imitervirales</taxon>
        <taxon>Mesomimiviridae</taxon>
        <taxon>Tethysvirus</taxon>
        <taxon>Tethysvirus raunefjordenense</taxon>
    </lineage>
</organism>
<dbReference type="Proteomes" id="UP000203826">
    <property type="component" value="Segment"/>
</dbReference>
<evidence type="ECO:0000313" key="2">
    <source>
        <dbReference type="Proteomes" id="UP000203826"/>
    </source>
</evidence>
<proteinExistence type="predicted"/>
<gene>
    <name evidence="1" type="ORF">ceV_500</name>
</gene>
<dbReference type="KEGG" id="vg:26049367"/>
<dbReference type="EMBL" id="KT820662">
    <property type="protein sequence ID" value="ALH23406.1"/>
    <property type="molecule type" value="Genomic_DNA"/>
</dbReference>
<evidence type="ECO:0000313" key="1">
    <source>
        <dbReference type="EMBL" id="ALH23406.1"/>
    </source>
</evidence>
<reference evidence="1 2" key="1">
    <citation type="journal article" date="2015" name="Genome Announc.">
        <title>The 474-Kilobase-Pair Complete Genome Sequence of CeV-01B, a Virus Infecting Haptolina (Chrysochromulina) ericina (Prymnesiophyceae).</title>
        <authorList>
            <person name="Gallot-Lavallee L."/>
            <person name="Pagarete A."/>
            <person name="Legendre M."/>
            <person name="Santini S."/>
            <person name="Sandaa R.A."/>
            <person name="Himmelbauer H."/>
            <person name="Ogata H."/>
            <person name="Bratbak G."/>
            <person name="Claverie J.M."/>
        </authorList>
    </citation>
    <scope>NUCLEOTIDE SEQUENCE [LARGE SCALE GENOMIC DNA]</scope>
    <source>
        <strain evidence="1">CeV-01B</strain>
    </source>
</reference>